<proteinExistence type="predicted"/>
<name>A0A822XR88_NELNU</name>
<evidence type="ECO:0000313" key="3">
    <source>
        <dbReference type="Proteomes" id="UP000607653"/>
    </source>
</evidence>
<organism evidence="2 3">
    <name type="scientific">Nelumbo nucifera</name>
    <name type="common">Sacred lotus</name>
    <dbReference type="NCBI Taxonomy" id="4432"/>
    <lineage>
        <taxon>Eukaryota</taxon>
        <taxon>Viridiplantae</taxon>
        <taxon>Streptophyta</taxon>
        <taxon>Embryophyta</taxon>
        <taxon>Tracheophyta</taxon>
        <taxon>Spermatophyta</taxon>
        <taxon>Magnoliopsida</taxon>
        <taxon>Proteales</taxon>
        <taxon>Nelumbonaceae</taxon>
        <taxon>Nelumbo</taxon>
    </lineage>
</organism>
<evidence type="ECO:0000313" key="2">
    <source>
        <dbReference type="EMBL" id="DAD21661.1"/>
    </source>
</evidence>
<keyword evidence="3" id="KW-1185">Reference proteome</keyword>
<dbReference type="Proteomes" id="UP000607653">
    <property type="component" value="Unassembled WGS sequence"/>
</dbReference>
<reference evidence="2 3" key="1">
    <citation type="journal article" date="2020" name="Mol. Biol. Evol.">
        <title>Distinct Expression and Methylation Patterns for Genes with Different Fates following a Single Whole-Genome Duplication in Flowering Plants.</title>
        <authorList>
            <person name="Shi T."/>
            <person name="Rahmani R.S."/>
            <person name="Gugger P.F."/>
            <person name="Wang M."/>
            <person name="Li H."/>
            <person name="Zhang Y."/>
            <person name="Li Z."/>
            <person name="Wang Q."/>
            <person name="Van de Peer Y."/>
            <person name="Marchal K."/>
            <person name="Chen J."/>
        </authorList>
    </citation>
    <scope>NUCLEOTIDE SEQUENCE [LARGE SCALE GENOMIC DNA]</scope>
    <source>
        <tissue evidence="2">Leaf</tissue>
    </source>
</reference>
<feature type="region of interest" description="Disordered" evidence="1">
    <location>
        <begin position="97"/>
        <end position="163"/>
    </location>
</feature>
<protein>
    <submittedName>
        <fullName evidence="2">Uncharacterized protein</fullName>
    </submittedName>
</protein>
<accession>A0A822XR88</accession>
<comment type="caution">
    <text evidence="2">The sequence shown here is derived from an EMBL/GenBank/DDBJ whole genome shotgun (WGS) entry which is preliminary data.</text>
</comment>
<gene>
    <name evidence="2" type="ORF">HUJ06_023124</name>
</gene>
<dbReference type="AlphaFoldDB" id="A0A822XR88"/>
<sequence length="163" mass="18557">MEGKQQSQDVQSRVSHMGEELGKLTTISGMNYGIKLKLLKEAVEVMQRTLRGFSVEAHWKVEAFIENTWNPTGKVNNRRTQVNLATESLRCRKKMAMKINPHEANDEPPWRANSAKGLNHTPQDQIEEYSNGKVDLSLEVMRNAGDSGHQNQGNGERSRRQRE</sequence>
<feature type="compositionally biased region" description="Basic and acidic residues" evidence="1">
    <location>
        <begin position="100"/>
        <end position="109"/>
    </location>
</feature>
<evidence type="ECO:0000256" key="1">
    <source>
        <dbReference type="SAM" id="MobiDB-lite"/>
    </source>
</evidence>
<dbReference type="EMBL" id="DUZY01000001">
    <property type="protein sequence ID" value="DAD21661.1"/>
    <property type="molecule type" value="Genomic_DNA"/>
</dbReference>